<dbReference type="Proteomes" id="UP001652409">
    <property type="component" value="Unassembled WGS sequence"/>
</dbReference>
<dbReference type="GO" id="GO:0032267">
    <property type="term" value="F:tRNA(Ile)-lysidine synthase activity"/>
    <property type="evidence" value="ECO:0007669"/>
    <property type="project" value="UniProtKB-EC"/>
</dbReference>
<dbReference type="SUPFAM" id="SSF52402">
    <property type="entry name" value="Adenine nucleotide alpha hydrolases-like"/>
    <property type="match status" value="1"/>
</dbReference>
<dbReference type="InterPro" id="IPR012796">
    <property type="entry name" value="Lysidine-tRNA-synth_C"/>
</dbReference>
<dbReference type="SUPFAM" id="SSF82829">
    <property type="entry name" value="MesJ substrate recognition domain-like"/>
    <property type="match status" value="1"/>
</dbReference>
<comment type="function">
    <text evidence="8">Ligates lysine onto the cytidine present at position 34 of the AUA codon-specific tRNA(Ile) that contains the anticodon CAU, in an ATP-dependent manner. Cytidine is converted to lysidine, thus changing the amino acid specificity of the tRNA from methionine to isoleucine.</text>
</comment>
<dbReference type="PANTHER" id="PTHR43033:SF1">
    <property type="entry name" value="TRNA(ILE)-LYSIDINE SYNTHASE-RELATED"/>
    <property type="match status" value="1"/>
</dbReference>
<comment type="similarity">
    <text evidence="8">Belongs to the tRNA(Ile)-lysidine synthase family.</text>
</comment>
<dbReference type="CDD" id="cd01992">
    <property type="entry name" value="TilS_N"/>
    <property type="match status" value="1"/>
</dbReference>
<dbReference type="RefSeq" id="WP_158420124.1">
    <property type="nucleotide sequence ID" value="NZ_JAOQJL010000001.1"/>
</dbReference>
<evidence type="ECO:0000313" key="10">
    <source>
        <dbReference type="EMBL" id="MCU6763934.1"/>
    </source>
</evidence>
<dbReference type="EC" id="6.3.4.19" evidence="8"/>
<evidence type="ECO:0000259" key="9">
    <source>
        <dbReference type="SMART" id="SM00977"/>
    </source>
</evidence>
<protein>
    <recommendedName>
        <fullName evidence="8">tRNA(Ile)-lysidine synthase</fullName>
        <ecNumber evidence="8">6.3.4.19</ecNumber>
    </recommendedName>
    <alternativeName>
        <fullName evidence="8">tRNA(Ile)-2-lysyl-cytidine synthase</fullName>
    </alternativeName>
    <alternativeName>
        <fullName evidence="8">tRNA(Ile)-lysidine synthetase</fullName>
    </alternativeName>
</protein>
<evidence type="ECO:0000256" key="4">
    <source>
        <dbReference type="ARBA" id="ARBA00022694"/>
    </source>
</evidence>
<gene>
    <name evidence="8 10" type="primary">tilS</name>
    <name evidence="10" type="ORF">OCV61_00715</name>
</gene>
<evidence type="ECO:0000313" key="11">
    <source>
        <dbReference type="Proteomes" id="UP001652409"/>
    </source>
</evidence>
<dbReference type="SMART" id="SM00977">
    <property type="entry name" value="TilS_C"/>
    <property type="match status" value="1"/>
</dbReference>
<name>A0ABT2TR61_9FIRM</name>
<keyword evidence="5 8" id="KW-0547">Nucleotide-binding</keyword>
<dbReference type="SUPFAM" id="SSF56037">
    <property type="entry name" value="PheT/TilS domain"/>
    <property type="match status" value="1"/>
</dbReference>
<feature type="domain" description="Lysidine-tRNA(Ile) synthetase C-terminal" evidence="9">
    <location>
        <begin position="390"/>
        <end position="462"/>
    </location>
</feature>
<dbReference type="NCBIfam" id="TIGR02432">
    <property type="entry name" value="lysidine_TilS_N"/>
    <property type="match status" value="1"/>
</dbReference>
<evidence type="ECO:0000256" key="8">
    <source>
        <dbReference type="HAMAP-Rule" id="MF_01161"/>
    </source>
</evidence>
<dbReference type="HAMAP" id="MF_01161">
    <property type="entry name" value="tRNA_Ile_lys_synt"/>
    <property type="match status" value="1"/>
</dbReference>
<accession>A0ABT2TR61</accession>
<comment type="catalytic activity">
    <reaction evidence="7 8">
        <text>cytidine(34) in tRNA(Ile2) + L-lysine + ATP = lysidine(34) in tRNA(Ile2) + AMP + diphosphate + H(+)</text>
        <dbReference type="Rhea" id="RHEA:43744"/>
        <dbReference type="Rhea" id="RHEA-COMP:10625"/>
        <dbReference type="Rhea" id="RHEA-COMP:10670"/>
        <dbReference type="ChEBI" id="CHEBI:15378"/>
        <dbReference type="ChEBI" id="CHEBI:30616"/>
        <dbReference type="ChEBI" id="CHEBI:32551"/>
        <dbReference type="ChEBI" id="CHEBI:33019"/>
        <dbReference type="ChEBI" id="CHEBI:82748"/>
        <dbReference type="ChEBI" id="CHEBI:83665"/>
        <dbReference type="ChEBI" id="CHEBI:456215"/>
        <dbReference type="EC" id="6.3.4.19"/>
    </reaction>
</comment>
<keyword evidence="6 8" id="KW-0067">ATP-binding</keyword>
<dbReference type="InterPro" id="IPR012795">
    <property type="entry name" value="tRNA_Ile_lys_synt_N"/>
</dbReference>
<proteinExistence type="inferred from homology"/>
<dbReference type="Pfam" id="PF01171">
    <property type="entry name" value="ATP_bind_3"/>
    <property type="match status" value="1"/>
</dbReference>
<dbReference type="EMBL" id="JAOQJL010000001">
    <property type="protein sequence ID" value="MCU6763934.1"/>
    <property type="molecule type" value="Genomic_DNA"/>
</dbReference>
<dbReference type="InterPro" id="IPR012094">
    <property type="entry name" value="tRNA_Ile_lys_synt"/>
</dbReference>
<evidence type="ECO:0000256" key="7">
    <source>
        <dbReference type="ARBA" id="ARBA00048539"/>
    </source>
</evidence>
<keyword evidence="2 8" id="KW-0963">Cytoplasm</keyword>
<dbReference type="Pfam" id="PF11734">
    <property type="entry name" value="TilS_C"/>
    <property type="match status" value="1"/>
</dbReference>
<dbReference type="NCBIfam" id="TIGR02433">
    <property type="entry name" value="lysidine_TilS_C"/>
    <property type="match status" value="1"/>
</dbReference>
<reference evidence="10 11" key="1">
    <citation type="journal article" date="2021" name="ISME Commun">
        <title>Automated analysis of genomic sequences facilitates high-throughput and comprehensive description of bacteria.</title>
        <authorList>
            <person name="Hitch T.C.A."/>
        </authorList>
    </citation>
    <scope>NUCLEOTIDE SEQUENCE [LARGE SCALE GENOMIC DNA]</scope>
    <source>
        <strain evidence="10 11">Sanger_23</strain>
    </source>
</reference>
<comment type="domain">
    <text evidence="8">The N-terminal region contains the highly conserved SGGXDS motif, predicted to be a P-loop motif involved in ATP binding.</text>
</comment>
<evidence type="ECO:0000256" key="5">
    <source>
        <dbReference type="ARBA" id="ARBA00022741"/>
    </source>
</evidence>
<comment type="caution">
    <text evidence="10">The sequence shown here is derived from an EMBL/GenBank/DDBJ whole genome shotgun (WGS) entry which is preliminary data.</text>
</comment>
<dbReference type="InterPro" id="IPR011063">
    <property type="entry name" value="TilS/TtcA_N"/>
</dbReference>
<keyword evidence="11" id="KW-1185">Reference proteome</keyword>
<evidence type="ECO:0000256" key="6">
    <source>
        <dbReference type="ARBA" id="ARBA00022840"/>
    </source>
</evidence>
<feature type="binding site" evidence="8">
    <location>
        <begin position="27"/>
        <end position="32"/>
    </location>
    <ligand>
        <name>ATP</name>
        <dbReference type="ChEBI" id="CHEBI:30616"/>
    </ligand>
</feature>
<sequence length="471" mass="53495">MYYRKVKAYIEEFEMIREGDQVIAGVSGGGDSMAMLSCLRQYREEMDFSLKVVHVHHGIRGEEADRDAALVKQVCSDWQIPCQILRYDVPDLAKGWKVGTEEAGRRVRQEAFTLASKGCTARVRIALAHNQDDLAETVVHNLCRGTGIRGLSAMRPVSDPIIRPVLCLKKQQILEYLKGAGILYGQDSTNLSEEYTRNRIRHRILPLLQEQINPKASAHMAETAQLLAAAGDYLFAQGECLLKQYASFKEGAYYLQEDFFRQESALVPYGLLTAFYQVSGRQQDFTSLHVKDIQKLVSRQVGRQVQLPYGMRAVRTYQGISLLPGSQHEDGKQTEEQLEEYRKGWGIPIPGSVKCPLGVVSARVFSYEGQKIEENKYTKWLDYDTIYSSLSVRTRSPGDYLVIDQKGNRKKLNRCFIDDKIPREKREQLPLIAAGEEILWIIGGRISEKHKITQTTVRVIELQYQGGTIHE</sequence>
<dbReference type="PANTHER" id="PTHR43033">
    <property type="entry name" value="TRNA(ILE)-LYSIDINE SYNTHASE-RELATED"/>
    <property type="match status" value="1"/>
</dbReference>
<dbReference type="Gene3D" id="3.40.50.620">
    <property type="entry name" value="HUPs"/>
    <property type="match status" value="1"/>
</dbReference>
<evidence type="ECO:0000256" key="1">
    <source>
        <dbReference type="ARBA" id="ARBA00004496"/>
    </source>
</evidence>
<organism evidence="10 11">
    <name type="scientific">Blautia ammoniilytica</name>
    <dbReference type="NCBI Taxonomy" id="2981782"/>
    <lineage>
        <taxon>Bacteria</taxon>
        <taxon>Bacillati</taxon>
        <taxon>Bacillota</taxon>
        <taxon>Clostridia</taxon>
        <taxon>Lachnospirales</taxon>
        <taxon>Lachnospiraceae</taxon>
        <taxon>Blautia</taxon>
    </lineage>
</organism>
<comment type="subcellular location">
    <subcellularLocation>
        <location evidence="1 8">Cytoplasm</location>
    </subcellularLocation>
</comment>
<keyword evidence="3 8" id="KW-0436">Ligase</keyword>
<evidence type="ECO:0000256" key="2">
    <source>
        <dbReference type="ARBA" id="ARBA00022490"/>
    </source>
</evidence>
<dbReference type="InterPro" id="IPR014729">
    <property type="entry name" value="Rossmann-like_a/b/a_fold"/>
</dbReference>
<evidence type="ECO:0000256" key="3">
    <source>
        <dbReference type="ARBA" id="ARBA00022598"/>
    </source>
</evidence>
<keyword evidence="4 8" id="KW-0819">tRNA processing</keyword>